<comment type="similarity">
    <text evidence="1">Belongs to the TUB family.</text>
</comment>
<dbReference type="PRINTS" id="PR01573">
    <property type="entry name" value="SUPERTUBBY"/>
</dbReference>
<proteinExistence type="inferred from homology"/>
<dbReference type="InterPro" id="IPR000007">
    <property type="entry name" value="Tubby_C"/>
</dbReference>
<feature type="region of interest" description="Disordered" evidence="2">
    <location>
        <begin position="1"/>
        <end position="20"/>
    </location>
</feature>
<dbReference type="InterPro" id="IPR025659">
    <property type="entry name" value="Tubby-like_C"/>
</dbReference>
<accession>A0AAE0FHF4</accession>
<reference evidence="4 5" key="1">
    <citation type="journal article" date="2015" name="Genome Biol. Evol.">
        <title>Comparative Genomics of a Bacterivorous Green Alga Reveals Evolutionary Causalities and Consequences of Phago-Mixotrophic Mode of Nutrition.</title>
        <authorList>
            <person name="Burns J.A."/>
            <person name="Paasch A."/>
            <person name="Narechania A."/>
            <person name="Kim E."/>
        </authorList>
    </citation>
    <scope>NUCLEOTIDE SEQUENCE [LARGE SCALE GENOMIC DNA]</scope>
    <source>
        <strain evidence="4 5">PLY_AMNH</strain>
    </source>
</reference>
<evidence type="ECO:0000259" key="3">
    <source>
        <dbReference type="Pfam" id="PF01167"/>
    </source>
</evidence>
<feature type="region of interest" description="Disordered" evidence="2">
    <location>
        <begin position="281"/>
        <end position="347"/>
    </location>
</feature>
<dbReference type="Proteomes" id="UP001190700">
    <property type="component" value="Unassembled WGS sequence"/>
</dbReference>
<organism evidence="4 5">
    <name type="scientific">Cymbomonas tetramitiformis</name>
    <dbReference type="NCBI Taxonomy" id="36881"/>
    <lineage>
        <taxon>Eukaryota</taxon>
        <taxon>Viridiplantae</taxon>
        <taxon>Chlorophyta</taxon>
        <taxon>Pyramimonadophyceae</taxon>
        <taxon>Pyramimonadales</taxon>
        <taxon>Pyramimonadaceae</taxon>
        <taxon>Cymbomonas</taxon>
    </lineage>
</organism>
<protein>
    <recommendedName>
        <fullName evidence="3">Tubby C-terminal domain-containing protein</fullName>
    </recommendedName>
</protein>
<feature type="compositionally biased region" description="Pro residues" evidence="2">
    <location>
        <begin position="334"/>
        <end position="343"/>
    </location>
</feature>
<dbReference type="EMBL" id="LGRX02018574">
    <property type="protein sequence ID" value="KAK3259664.1"/>
    <property type="molecule type" value="Genomic_DNA"/>
</dbReference>
<gene>
    <name evidence="4" type="ORF">CYMTET_31354</name>
</gene>
<evidence type="ECO:0000256" key="2">
    <source>
        <dbReference type="SAM" id="MobiDB-lite"/>
    </source>
</evidence>
<dbReference type="PANTHER" id="PTHR16517">
    <property type="entry name" value="TUBBY-RELATED"/>
    <property type="match status" value="1"/>
</dbReference>
<keyword evidence="5" id="KW-1185">Reference proteome</keyword>
<dbReference type="Pfam" id="PF01167">
    <property type="entry name" value="Tub"/>
    <property type="match status" value="1"/>
</dbReference>
<sequence>MLDGSESEEKFSSVVKATPRPPKLKPSALLTKFYPRSQHQVSQVAAFGLRSTLKQGEYSNVICPLPGHESTEITSWGDLPVDLLECVFSAIKRCSEEFENRAVLVSALGVCRSWRYHGLRLLSDAPWVGQLKDYAHPQSLTLPPPESFSHTVECYIQRQKLPGRRGSLFKLFLGSSCAQGGRFLLGARPCFTGKGLIASKYVISYDPQVSDNYSGRVASVTSNFVGTTFQMCCRDNVGSFQSVLPKTPKRGACTEGSIHYKCNMMGLHGPRKLSVTLHVPEASFESPPPSPSQSETSSLASTYDTPPSSPASAPLSSPASSPASATSGLSTPSSSPPPSPPRPACLSTEFPEEGVELTPHIPAQRFKTMKLRNRRPRWHDQMQCWCLNFYGRVTLASVKNFQLVEENDDENQKPLLQFGKVGSDVFTMDFRRPLSAVQAFAICLSTFDFKLACE</sequence>
<feature type="compositionally biased region" description="Low complexity" evidence="2">
    <location>
        <begin position="292"/>
        <end position="333"/>
    </location>
</feature>
<dbReference type="Gene3D" id="3.20.90.10">
    <property type="entry name" value="Tubby Protein, Chain A"/>
    <property type="match status" value="1"/>
</dbReference>
<comment type="caution">
    <text evidence="4">The sequence shown here is derived from an EMBL/GenBank/DDBJ whole genome shotgun (WGS) entry which is preliminary data.</text>
</comment>
<dbReference type="PANTHER" id="PTHR16517:SF104">
    <property type="entry name" value="TUBBY-LIKE F-BOX PROTEIN 6"/>
    <property type="match status" value="1"/>
</dbReference>
<evidence type="ECO:0000256" key="1">
    <source>
        <dbReference type="ARBA" id="ARBA00007129"/>
    </source>
</evidence>
<feature type="domain" description="Tubby C-terminal" evidence="3">
    <location>
        <begin position="149"/>
        <end position="448"/>
    </location>
</feature>
<dbReference type="SUPFAM" id="SSF54518">
    <property type="entry name" value="Tubby C-terminal domain-like"/>
    <property type="match status" value="1"/>
</dbReference>
<evidence type="ECO:0000313" key="4">
    <source>
        <dbReference type="EMBL" id="KAK3259664.1"/>
    </source>
</evidence>
<name>A0AAE0FHF4_9CHLO</name>
<dbReference type="AlphaFoldDB" id="A0AAE0FHF4"/>
<evidence type="ECO:0000313" key="5">
    <source>
        <dbReference type="Proteomes" id="UP001190700"/>
    </source>
</evidence>